<gene>
    <name evidence="1" type="ORF">HNY73_000020</name>
</gene>
<proteinExistence type="predicted"/>
<evidence type="ECO:0000313" key="2">
    <source>
        <dbReference type="Proteomes" id="UP000807504"/>
    </source>
</evidence>
<protein>
    <submittedName>
        <fullName evidence="1">Uncharacterized protein</fullName>
    </submittedName>
</protein>
<reference evidence="1" key="2">
    <citation type="submission" date="2020-06" db="EMBL/GenBank/DDBJ databases">
        <authorList>
            <person name="Sheffer M."/>
        </authorList>
    </citation>
    <scope>NUCLEOTIDE SEQUENCE</scope>
</reference>
<keyword evidence="2" id="KW-1185">Reference proteome</keyword>
<accession>A0A8T0FZA1</accession>
<sequence length="83" mass="9121">MELPKFLWPHRGCTVCGWPVQRGAAMQHAVLYADGGHARRPRHVHGAPAEALPPPDDLLLLLAPHALPEVSQVPPEAAQRQER</sequence>
<organism evidence="1 2">
    <name type="scientific">Argiope bruennichi</name>
    <name type="common">Wasp spider</name>
    <name type="synonym">Aranea bruennichi</name>
    <dbReference type="NCBI Taxonomy" id="94029"/>
    <lineage>
        <taxon>Eukaryota</taxon>
        <taxon>Metazoa</taxon>
        <taxon>Ecdysozoa</taxon>
        <taxon>Arthropoda</taxon>
        <taxon>Chelicerata</taxon>
        <taxon>Arachnida</taxon>
        <taxon>Araneae</taxon>
        <taxon>Araneomorphae</taxon>
        <taxon>Entelegynae</taxon>
        <taxon>Araneoidea</taxon>
        <taxon>Araneidae</taxon>
        <taxon>Argiope</taxon>
    </lineage>
</organism>
<comment type="caution">
    <text evidence="1">The sequence shown here is derived from an EMBL/GenBank/DDBJ whole genome shotgun (WGS) entry which is preliminary data.</text>
</comment>
<evidence type="ECO:0000313" key="1">
    <source>
        <dbReference type="EMBL" id="KAF8795528.1"/>
    </source>
</evidence>
<dbReference type="AlphaFoldDB" id="A0A8T0FZA1"/>
<dbReference type="EMBL" id="JABXBU010000001">
    <property type="protein sequence ID" value="KAF8795528.1"/>
    <property type="molecule type" value="Genomic_DNA"/>
</dbReference>
<name>A0A8T0FZA1_ARGBR</name>
<dbReference type="Proteomes" id="UP000807504">
    <property type="component" value="Unassembled WGS sequence"/>
</dbReference>
<reference evidence="1" key="1">
    <citation type="journal article" date="2020" name="bioRxiv">
        <title>Chromosome-level reference genome of the European wasp spider Argiope bruennichi: a resource for studies on range expansion and evolutionary adaptation.</title>
        <authorList>
            <person name="Sheffer M.M."/>
            <person name="Hoppe A."/>
            <person name="Krehenwinkel H."/>
            <person name="Uhl G."/>
            <person name="Kuss A.W."/>
            <person name="Jensen L."/>
            <person name="Jensen C."/>
            <person name="Gillespie R.G."/>
            <person name="Hoff K.J."/>
            <person name="Prost S."/>
        </authorList>
    </citation>
    <scope>NUCLEOTIDE SEQUENCE</scope>
</reference>